<dbReference type="SUPFAM" id="SSF52200">
    <property type="entry name" value="Toll/Interleukin receptor TIR domain"/>
    <property type="match status" value="1"/>
</dbReference>
<dbReference type="AlphaFoldDB" id="A0A4R2B4L8"/>
<reference evidence="2 3" key="1">
    <citation type="submission" date="2019-03" db="EMBL/GenBank/DDBJ databases">
        <title>Genomic Encyclopedia of Type Strains, Phase IV (KMG-V): Genome sequencing to study the core and pangenomes of soil and plant-associated prokaryotes.</title>
        <authorList>
            <person name="Whitman W."/>
        </authorList>
    </citation>
    <scope>NUCLEOTIDE SEQUENCE [LARGE SCALE GENOMIC DNA]</scope>
    <source>
        <strain evidence="2 3">23C40</strain>
    </source>
</reference>
<evidence type="ECO:0000313" key="2">
    <source>
        <dbReference type="EMBL" id="TCN20324.1"/>
    </source>
</evidence>
<feature type="domain" description="TIR" evidence="1">
    <location>
        <begin position="1"/>
        <end position="89"/>
    </location>
</feature>
<gene>
    <name evidence="2" type="ORF">EV184_1285</name>
</gene>
<dbReference type="Gene3D" id="3.40.50.10140">
    <property type="entry name" value="Toll/interleukin-1 receptor homology (TIR) domain"/>
    <property type="match status" value="1"/>
</dbReference>
<name>A0A4R2B4L8_9HYPH</name>
<dbReference type="InterPro" id="IPR000157">
    <property type="entry name" value="TIR_dom"/>
</dbReference>
<dbReference type="EMBL" id="SLVU01000028">
    <property type="protein sequence ID" value="TCN20324.1"/>
    <property type="molecule type" value="Genomic_DNA"/>
</dbReference>
<dbReference type="GO" id="GO:0007165">
    <property type="term" value="P:signal transduction"/>
    <property type="evidence" value="ECO:0007669"/>
    <property type="project" value="InterPro"/>
</dbReference>
<proteinExistence type="predicted"/>
<comment type="caution">
    <text evidence="2">The sequence shown here is derived from an EMBL/GenBank/DDBJ whole genome shotgun (WGS) entry which is preliminary data.</text>
</comment>
<accession>A0A4R2B4L8</accession>
<organism evidence="2 3">
    <name type="scientific">Sinorhizobium americanum</name>
    <dbReference type="NCBI Taxonomy" id="194963"/>
    <lineage>
        <taxon>Bacteria</taxon>
        <taxon>Pseudomonadati</taxon>
        <taxon>Pseudomonadota</taxon>
        <taxon>Alphaproteobacteria</taxon>
        <taxon>Hyphomicrobiales</taxon>
        <taxon>Rhizobiaceae</taxon>
        <taxon>Sinorhizobium/Ensifer group</taxon>
        <taxon>Sinorhizobium</taxon>
    </lineage>
</organism>
<evidence type="ECO:0000313" key="3">
    <source>
        <dbReference type="Proteomes" id="UP000295043"/>
    </source>
</evidence>
<dbReference type="InterPro" id="IPR035897">
    <property type="entry name" value="Toll_tir_struct_dom_sf"/>
</dbReference>
<evidence type="ECO:0000259" key="1">
    <source>
        <dbReference type="PROSITE" id="PS50104"/>
    </source>
</evidence>
<dbReference type="Proteomes" id="UP000295043">
    <property type="component" value="Unassembled WGS sequence"/>
</dbReference>
<sequence>MSVNAFISSALASSRVFIALVSPDYIASRYCYEKEFEEALKLAEAGSLNIVPVILEPCDWLSSPFSQFLALPKDGKPISEFTNSNVAYLDVVTGLRRVITAAAERSSARPGGDAAVTAGRRPRIKQEFDSIQKSDFADKAFEVIRFYFKNSCEELSRIEDLKAKFEHMNDGAFTCTVVNRGVKGGQEAHITVRNSKGKNSFGDISYVYQPYAGDNSSNGAIRVSSDDYNLFLSMGYHHIGRESKLDAQQTAEALWLDFVRQAGIE</sequence>
<dbReference type="PROSITE" id="PS50104">
    <property type="entry name" value="TIR"/>
    <property type="match status" value="1"/>
</dbReference>
<dbReference type="Pfam" id="PF13676">
    <property type="entry name" value="TIR_2"/>
    <property type="match status" value="1"/>
</dbReference>
<protein>
    <submittedName>
        <fullName evidence="2">TIR domain-containing protein</fullName>
    </submittedName>
</protein>
<dbReference type="RefSeq" id="WP_132080757.1">
    <property type="nucleotide sequence ID" value="NZ_SLVU01000028.1"/>
</dbReference>